<proteinExistence type="predicted"/>
<dbReference type="EMBL" id="LT629710">
    <property type="protein sequence ID" value="SDP25205.1"/>
    <property type="molecule type" value="Genomic_DNA"/>
</dbReference>
<dbReference type="RefSeq" id="WP_157695482.1">
    <property type="nucleotide sequence ID" value="NZ_LT629710.1"/>
</dbReference>
<dbReference type="STRING" id="1090615.SAMN04515671_3423"/>
<name>A0A1H0R707_9ACTN</name>
<protein>
    <submittedName>
        <fullName evidence="1">Uncharacterized protein</fullName>
    </submittedName>
</protein>
<evidence type="ECO:0000313" key="2">
    <source>
        <dbReference type="Proteomes" id="UP000198741"/>
    </source>
</evidence>
<sequence length="114" mass="12308">MTTAPRPSVPMDAKVATDYVLKRVPSHLPSSVGPTIAAMVRHGLDAVQELPEDEQPAAWTPNLSRLAEAWAQNGDRFADEFGTDADEAPAIRPTTPSSVEALQRIGVCIWPFCP</sequence>
<dbReference type="AlphaFoldDB" id="A0A1H0R707"/>
<organism evidence="1 2">
    <name type="scientific">Nakamurella panacisegetis</name>
    <dbReference type="NCBI Taxonomy" id="1090615"/>
    <lineage>
        <taxon>Bacteria</taxon>
        <taxon>Bacillati</taxon>
        <taxon>Actinomycetota</taxon>
        <taxon>Actinomycetes</taxon>
        <taxon>Nakamurellales</taxon>
        <taxon>Nakamurellaceae</taxon>
        <taxon>Nakamurella</taxon>
    </lineage>
</organism>
<accession>A0A1H0R707</accession>
<gene>
    <name evidence="1" type="ORF">SAMN04515671_3423</name>
</gene>
<keyword evidence="2" id="KW-1185">Reference proteome</keyword>
<reference evidence="1 2" key="1">
    <citation type="submission" date="2016-10" db="EMBL/GenBank/DDBJ databases">
        <authorList>
            <person name="de Groot N.N."/>
        </authorList>
    </citation>
    <scope>NUCLEOTIDE SEQUENCE [LARGE SCALE GENOMIC DNA]</scope>
    <source>
        <strain evidence="2">P4-7,KCTC 19426,CECT 7604</strain>
    </source>
</reference>
<dbReference type="Proteomes" id="UP000198741">
    <property type="component" value="Chromosome I"/>
</dbReference>
<evidence type="ECO:0000313" key="1">
    <source>
        <dbReference type="EMBL" id="SDP25205.1"/>
    </source>
</evidence>